<accession>A0ABM3Z582</accession>
<evidence type="ECO:0000313" key="5">
    <source>
        <dbReference type="RefSeq" id="XP_060543517.1"/>
    </source>
</evidence>
<dbReference type="PANTHER" id="PTHR22574">
    <property type="match status" value="1"/>
</dbReference>
<dbReference type="PANTHER" id="PTHR22574:SF6">
    <property type="entry name" value="GOLGI-ASSOCIATED RAB2 INTERACTOR PROTEIN 2"/>
    <property type="match status" value="1"/>
</dbReference>
<dbReference type="GeneID" id="117665556"/>
<feature type="region of interest" description="Disordered" evidence="2">
    <location>
        <begin position="178"/>
        <end position="208"/>
    </location>
</feature>
<feature type="domain" description="Golgi associated RAB2 interactor protein-like Rab2B-binding" evidence="3">
    <location>
        <begin position="91"/>
        <end position="153"/>
    </location>
</feature>
<evidence type="ECO:0000256" key="1">
    <source>
        <dbReference type="ARBA" id="ARBA00038379"/>
    </source>
</evidence>
<organism evidence="4 5">
    <name type="scientific">Pantherophis guttatus</name>
    <name type="common">Corn snake</name>
    <name type="synonym">Elaphe guttata</name>
    <dbReference type="NCBI Taxonomy" id="94885"/>
    <lineage>
        <taxon>Eukaryota</taxon>
        <taxon>Metazoa</taxon>
        <taxon>Chordata</taxon>
        <taxon>Craniata</taxon>
        <taxon>Vertebrata</taxon>
        <taxon>Euteleostomi</taxon>
        <taxon>Lepidosauria</taxon>
        <taxon>Squamata</taxon>
        <taxon>Bifurcata</taxon>
        <taxon>Unidentata</taxon>
        <taxon>Episquamata</taxon>
        <taxon>Toxicofera</taxon>
        <taxon>Serpentes</taxon>
        <taxon>Colubroidea</taxon>
        <taxon>Colubridae</taxon>
        <taxon>Colubrinae</taxon>
        <taxon>Pantherophis</taxon>
    </lineage>
</organism>
<dbReference type="RefSeq" id="XP_060543517.1">
    <property type="nucleotide sequence ID" value="XM_060687534.1"/>
</dbReference>
<dbReference type="Pfam" id="PF12480">
    <property type="entry name" value="GARIL_Rab2_bd"/>
    <property type="match status" value="1"/>
</dbReference>
<gene>
    <name evidence="5" type="primary">GARIN2</name>
</gene>
<keyword evidence="4" id="KW-1185">Reference proteome</keyword>
<evidence type="ECO:0000259" key="3">
    <source>
        <dbReference type="Pfam" id="PF12480"/>
    </source>
</evidence>
<dbReference type="InterPro" id="IPR022168">
    <property type="entry name" value="GARIL-like_Rab2B-bd"/>
</dbReference>
<protein>
    <submittedName>
        <fullName evidence="5">Golgi-associated RAB2 interactor protein 2 isoform X1</fullName>
    </submittedName>
</protein>
<reference evidence="5" key="1">
    <citation type="submission" date="2025-08" db="UniProtKB">
        <authorList>
            <consortium name="RefSeq"/>
        </authorList>
    </citation>
    <scope>IDENTIFICATION</scope>
    <source>
        <tissue evidence="5">Blood</tissue>
    </source>
</reference>
<feature type="compositionally biased region" description="Polar residues" evidence="2">
    <location>
        <begin position="191"/>
        <end position="200"/>
    </location>
</feature>
<evidence type="ECO:0000256" key="2">
    <source>
        <dbReference type="SAM" id="MobiDB-lite"/>
    </source>
</evidence>
<proteinExistence type="inferred from homology"/>
<dbReference type="Proteomes" id="UP001652622">
    <property type="component" value="Unplaced"/>
</dbReference>
<name>A0ABM3Z582_PANGU</name>
<feature type="compositionally biased region" description="Basic and acidic residues" evidence="2">
    <location>
        <begin position="266"/>
        <end position="275"/>
    </location>
</feature>
<sequence>MGDLQKVLDRGEYIPLKSAPVFESKFVQVNRKGGSIYLHNRPNYVTVGICASSTKLSMPNVMLLANSSPYSSKENLSAYPPSTQPSHSKEELVLTRFLPLQFVDLSVHSASKRRLKLKLVNGRSYYLELCASPQKQSEIFSQWVRLINLLKSKSEGPSINTLYKDFETQEDNKVIRNKTGIQEKNTIEPLKNQTASQESTELSKKPSSKRVTYSDVVGSIAQFQNKSQPIVSSDSYMKQPHADSVKQNKFSQELRGTPTRKKRSRERAPFSRSEKRLQSSVISSVAVFPLITLSFPLLL</sequence>
<feature type="region of interest" description="Disordered" evidence="2">
    <location>
        <begin position="230"/>
        <end position="275"/>
    </location>
</feature>
<comment type="similarity">
    <text evidence="1">Belongs to the GARIN family.</text>
</comment>
<evidence type="ECO:0000313" key="4">
    <source>
        <dbReference type="Proteomes" id="UP001652622"/>
    </source>
</evidence>